<dbReference type="EMBL" id="JBHFFA010000002">
    <property type="protein sequence ID" value="KAL2643539.1"/>
    <property type="molecule type" value="Genomic_DNA"/>
</dbReference>
<accession>A0ABD1Z7Z9</accession>
<evidence type="ECO:0000313" key="3">
    <source>
        <dbReference type="Proteomes" id="UP001605036"/>
    </source>
</evidence>
<sequence>MKLKSFATEINGLLLRASISWIRTGAGGKNKQTVFCKPQQLGSRDGAKRLSSGSRDVARRPSSRMVISIL</sequence>
<feature type="region of interest" description="Disordered" evidence="1">
    <location>
        <begin position="42"/>
        <end position="70"/>
    </location>
</feature>
<proteinExistence type="predicted"/>
<dbReference type="AlphaFoldDB" id="A0ABD1Z7Z9"/>
<evidence type="ECO:0000313" key="2">
    <source>
        <dbReference type="EMBL" id="KAL2643539.1"/>
    </source>
</evidence>
<dbReference type="Proteomes" id="UP001605036">
    <property type="component" value="Unassembled WGS sequence"/>
</dbReference>
<organism evidence="2 3">
    <name type="scientific">Riccia fluitans</name>
    <dbReference type="NCBI Taxonomy" id="41844"/>
    <lineage>
        <taxon>Eukaryota</taxon>
        <taxon>Viridiplantae</taxon>
        <taxon>Streptophyta</taxon>
        <taxon>Embryophyta</taxon>
        <taxon>Marchantiophyta</taxon>
        <taxon>Marchantiopsida</taxon>
        <taxon>Marchantiidae</taxon>
        <taxon>Marchantiales</taxon>
        <taxon>Ricciaceae</taxon>
        <taxon>Riccia</taxon>
    </lineage>
</organism>
<protein>
    <submittedName>
        <fullName evidence="2">Uncharacterized protein</fullName>
    </submittedName>
</protein>
<evidence type="ECO:0000256" key="1">
    <source>
        <dbReference type="SAM" id="MobiDB-lite"/>
    </source>
</evidence>
<comment type="caution">
    <text evidence="2">The sequence shown here is derived from an EMBL/GenBank/DDBJ whole genome shotgun (WGS) entry which is preliminary data.</text>
</comment>
<reference evidence="2 3" key="1">
    <citation type="submission" date="2024-09" db="EMBL/GenBank/DDBJ databases">
        <title>Chromosome-scale assembly of Riccia fluitans.</title>
        <authorList>
            <person name="Paukszto L."/>
            <person name="Sawicki J."/>
            <person name="Karawczyk K."/>
            <person name="Piernik-Szablinska J."/>
            <person name="Szczecinska M."/>
            <person name="Mazdziarz M."/>
        </authorList>
    </citation>
    <scope>NUCLEOTIDE SEQUENCE [LARGE SCALE GENOMIC DNA]</scope>
    <source>
        <strain evidence="2">Rf_01</strain>
        <tissue evidence="2">Aerial parts of the thallus</tissue>
    </source>
</reference>
<name>A0ABD1Z7Z9_9MARC</name>
<gene>
    <name evidence="2" type="ORF">R1flu_011126</name>
</gene>
<keyword evidence="3" id="KW-1185">Reference proteome</keyword>